<dbReference type="EMBL" id="ABJB010355778">
    <property type="status" value="NOT_ANNOTATED_CDS"/>
    <property type="molecule type" value="Genomic_DNA"/>
</dbReference>
<reference evidence="11 13" key="1">
    <citation type="submission" date="2008-03" db="EMBL/GenBank/DDBJ databases">
        <title>Annotation of Ixodes scapularis.</title>
        <authorList>
            <consortium name="Ixodes scapularis Genome Project Consortium"/>
            <person name="Caler E."/>
            <person name="Hannick L.I."/>
            <person name="Bidwell S."/>
            <person name="Joardar V."/>
            <person name="Thiagarajan M."/>
            <person name="Amedeo P."/>
            <person name="Galinsky K.J."/>
            <person name="Schobel S."/>
            <person name="Inman J."/>
            <person name="Hostetler J."/>
            <person name="Miller J."/>
            <person name="Hammond M."/>
            <person name="Megy K."/>
            <person name="Lawson D."/>
            <person name="Kodira C."/>
            <person name="Sutton G."/>
            <person name="Meyer J."/>
            <person name="Hill C.A."/>
            <person name="Birren B."/>
            <person name="Nene V."/>
            <person name="Collins F."/>
            <person name="Alarcon-Chaidez F."/>
            <person name="Wikel S."/>
            <person name="Strausberg R."/>
        </authorList>
    </citation>
    <scope>NUCLEOTIDE SEQUENCE [LARGE SCALE GENOMIC DNA]</scope>
    <source>
        <strain evidence="13">Wikel</strain>
        <strain evidence="11">Wikel colony</strain>
    </source>
</reference>
<name>B7QAX8_IXOSC</name>
<protein>
    <recommendedName>
        <fullName evidence="10">Hexosyltransferase</fullName>
        <ecNumber evidence="10">2.4.1.-</ecNumber>
    </recommendedName>
</protein>
<dbReference type="GO" id="GO:0006493">
    <property type="term" value="P:protein O-linked glycosylation"/>
    <property type="evidence" value="ECO:0000318"/>
    <property type="project" value="GO_Central"/>
</dbReference>
<keyword evidence="5" id="KW-0812">Transmembrane</keyword>
<evidence type="ECO:0000313" key="12">
    <source>
        <dbReference type="EnsemblMetazoa" id="ISCW012063-PA"/>
    </source>
</evidence>
<evidence type="ECO:0000256" key="1">
    <source>
        <dbReference type="ARBA" id="ARBA00004323"/>
    </source>
</evidence>
<dbReference type="VEuPathDB" id="VectorBase:ISCI012063"/>
<dbReference type="PANTHER" id="PTHR11214:SF334">
    <property type="entry name" value="HEXOSYLTRANSFERASE"/>
    <property type="match status" value="1"/>
</dbReference>
<dbReference type="EMBL" id="DS897174">
    <property type="protein sequence ID" value="EEC16000.1"/>
    <property type="molecule type" value="Genomic_DNA"/>
</dbReference>
<evidence type="ECO:0000313" key="11">
    <source>
        <dbReference type="EMBL" id="EEC16000.1"/>
    </source>
</evidence>
<evidence type="ECO:0000256" key="2">
    <source>
        <dbReference type="ARBA" id="ARBA00008661"/>
    </source>
</evidence>
<dbReference type="VEuPathDB" id="VectorBase:ISCP_009497"/>
<evidence type="ECO:0000313" key="13">
    <source>
        <dbReference type="Proteomes" id="UP000001555"/>
    </source>
</evidence>
<comment type="similarity">
    <text evidence="2 10">Belongs to the glycosyltransferase 31 family.</text>
</comment>
<keyword evidence="4 11" id="KW-0808">Transferase</keyword>
<dbReference type="KEGG" id="isc:8038496"/>
<evidence type="ECO:0000256" key="4">
    <source>
        <dbReference type="ARBA" id="ARBA00022679"/>
    </source>
</evidence>
<feature type="non-terminal residue" evidence="11">
    <location>
        <position position="1"/>
    </location>
</feature>
<dbReference type="OrthoDB" id="5512589at2759"/>
<accession>B7QAX8</accession>
<dbReference type="GO" id="GO:0016757">
    <property type="term" value="F:glycosyltransferase activity"/>
    <property type="evidence" value="ECO:0000318"/>
    <property type="project" value="GO_Central"/>
</dbReference>
<evidence type="ECO:0000256" key="3">
    <source>
        <dbReference type="ARBA" id="ARBA00022676"/>
    </source>
</evidence>
<dbReference type="HOGENOM" id="CLU_1976028_0_0_1"/>
<comment type="subcellular location">
    <subcellularLocation>
        <location evidence="1 10">Golgi apparatus membrane</location>
        <topology evidence="1 10">Single-pass type II membrane protein</topology>
    </subcellularLocation>
</comment>
<evidence type="ECO:0000256" key="9">
    <source>
        <dbReference type="ARBA" id="ARBA00023136"/>
    </source>
</evidence>
<keyword evidence="9" id="KW-0472">Membrane</keyword>
<keyword evidence="13" id="KW-1185">Reference proteome</keyword>
<reference evidence="12" key="2">
    <citation type="submission" date="2020-05" db="UniProtKB">
        <authorList>
            <consortium name="EnsemblMetazoa"/>
        </authorList>
    </citation>
    <scope>IDENTIFICATION</scope>
    <source>
        <strain evidence="12">wikel</strain>
    </source>
</reference>
<evidence type="ECO:0000256" key="10">
    <source>
        <dbReference type="RuleBase" id="RU363063"/>
    </source>
</evidence>
<dbReference type="EC" id="2.4.1.-" evidence="10"/>
<dbReference type="Pfam" id="PF01762">
    <property type="entry name" value="Galactosyl_T"/>
    <property type="match status" value="1"/>
</dbReference>
<dbReference type="InterPro" id="IPR002659">
    <property type="entry name" value="Glyco_trans_31"/>
</dbReference>
<keyword evidence="6" id="KW-0735">Signal-anchor</keyword>
<keyword evidence="3 10" id="KW-0328">Glycosyltransferase</keyword>
<gene>
    <name evidence="12" type="primary">8038496</name>
    <name evidence="11" type="ORF">IscW_ISCW012063</name>
</gene>
<dbReference type="GO" id="GO:0016758">
    <property type="term" value="F:hexosyltransferase activity"/>
    <property type="evidence" value="ECO:0007669"/>
    <property type="project" value="InterPro"/>
</dbReference>
<organism>
    <name type="scientific">Ixodes scapularis</name>
    <name type="common">Black-legged tick</name>
    <name type="synonym">Deer tick</name>
    <dbReference type="NCBI Taxonomy" id="6945"/>
    <lineage>
        <taxon>Eukaryota</taxon>
        <taxon>Metazoa</taxon>
        <taxon>Ecdysozoa</taxon>
        <taxon>Arthropoda</taxon>
        <taxon>Chelicerata</taxon>
        <taxon>Arachnida</taxon>
        <taxon>Acari</taxon>
        <taxon>Parasitiformes</taxon>
        <taxon>Ixodida</taxon>
        <taxon>Ixodoidea</taxon>
        <taxon>Ixodidae</taxon>
        <taxon>Ixodinae</taxon>
        <taxon>Ixodes</taxon>
    </lineage>
</organism>
<dbReference type="Proteomes" id="UP000001555">
    <property type="component" value="Unassembled WGS sequence"/>
</dbReference>
<dbReference type="Gene3D" id="3.90.550.50">
    <property type="match status" value="1"/>
</dbReference>
<sequence length="127" mass="14902">NLCLRGNSRLQLDYLVLIFSAPNNFDQRNAIRETWASELKERSNSRVAFLLARTKNDMVQRAIESESYLQADIVQGTHIDHYKNQTLKMKMMIKWALRYCYNISFLFKCDDDTFVNVGNLLNAMKDK</sequence>
<evidence type="ECO:0000256" key="6">
    <source>
        <dbReference type="ARBA" id="ARBA00022968"/>
    </source>
</evidence>
<keyword evidence="7" id="KW-1133">Transmembrane helix</keyword>
<feature type="non-terminal residue" evidence="11">
    <location>
        <position position="127"/>
    </location>
</feature>
<dbReference type="AlphaFoldDB" id="B7QAX8"/>
<dbReference type="GO" id="GO:0000139">
    <property type="term" value="C:Golgi membrane"/>
    <property type="evidence" value="ECO:0000318"/>
    <property type="project" value="GO_Central"/>
</dbReference>
<dbReference type="InParanoid" id="B7QAX8"/>
<evidence type="ECO:0000256" key="5">
    <source>
        <dbReference type="ARBA" id="ARBA00022692"/>
    </source>
</evidence>
<keyword evidence="8 10" id="KW-0333">Golgi apparatus</keyword>
<dbReference type="PANTHER" id="PTHR11214">
    <property type="entry name" value="BETA-1,3-N-ACETYLGLUCOSAMINYLTRANSFERASE"/>
    <property type="match status" value="1"/>
</dbReference>
<dbReference type="FunFam" id="3.90.550.50:FF:000127">
    <property type="entry name" value="Hexosyltransferase"/>
    <property type="match status" value="1"/>
</dbReference>
<dbReference type="PaxDb" id="6945-B7QAX8"/>
<evidence type="ECO:0000256" key="8">
    <source>
        <dbReference type="ARBA" id="ARBA00023034"/>
    </source>
</evidence>
<dbReference type="VEuPathDB" id="VectorBase:ISCW012063"/>
<evidence type="ECO:0000256" key="7">
    <source>
        <dbReference type="ARBA" id="ARBA00022989"/>
    </source>
</evidence>
<dbReference type="EnsemblMetazoa" id="ISCW012063-RA">
    <property type="protein sequence ID" value="ISCW012063-PA"/>
    <property type="gene ID" value="ISCW012063"/>
</dbReference>
<proteinExistence type="inferred from homology"/>